<dbReference type="OrthoDB" id="2874149at2759"/>
<feature type="transmembrane region" description="Helical" evidence="10">
    <location>
        <begin position="160"/>
        <end position="182"/>
    </location>
</feature>
<evidence type="ECO:0000256" key="3">
    <source>
        <dbReference type="ARBA" id="ARBA00022507"/>
    </source>
</evidence>
<dbReference type="PRINTS" id="PR00900">
    <property type="entry name" value="PHEROMONEAR"/>
</dbReference>
<dbReference type="GO" id="GO:0005886">
    <property type="term" value="C:plasma membrane"/>
    <property type="evidence" value="ECO:0007669"/>
    <property type="project" value="TreeGrafter"/>
</dbReference>
<reference evidence="11 12" key="1">
    <citation type="submission" date="2016-07" db="EMBL/GenBank/DDBJ databases">
        <title>Pervasive Adenine N6-methylation of Active Genes in Fungi.</title>
        <authorList>
            <consortium name="DOE Joint Genome Institute"/>
            <person name="Mondo S.J."/>
            <person name="Dannebaum R.O."/>
            <person name="Kuo R.C."/>
            <person name="Labutti K."/>
            <person name="Haridas S."/>
            <person name="Kuo A."/>
            <person name="Salamov A."/>
            <person name="Ahrendt S.R."/>
            <person name="Lipzen A."/>
            <person name="Sullivan W."/>
            <person name="Andreopoulos W.B."/>
            <person name="Clum A."/>
            <person name="Lindquist E."/>
            <person name="Daum C."/>
            <person name="Ramamoorthy G.K."/>
            <person name="Gryganskyi A."/>
            <person name="Culley D."/>
            <person name="Magnuson J.K."/>
            <person name="James T.Y."/>
            <person name="O'Malley M.A."/>
            <person name="Stajich J.E."/>
            <person name="Spatafora J.W."/>
            <person name="Visel A."/>
            <person name="Grigoriev I.V."/>
        </authorList>
    </citation>
    <scope>NUCLEOTIDE SEQUENCE [LARGE SCALE GENOMIC DNA]</scope>
    <source>
        <strain evidence="11 12">68-887.2</strain>
    </source>
</reference>
<evidence type="ECO:0000313" key="11">
    <source>
        <dbReference type="EMBL" id="ORY22441.1"/>
    </source>
</evidence>
<keyword evidence="9" id="KW-0807">Transducer</keyword>
<proteinExistence type="inferred from homology"/>
<dbReference type="AlphaFoldDB" id="A0A1Y2AIP4"/>
<evidence type="ECO:0000256" key="8">
    <source>
        <dbReference type="ARBA" id="ARBA00023170"/>
    </source>
</evidence>
<keyword evidence="4 10" id="KW-0812">Transmembrane</keyword>
<dbReference type="PRINTS" id="PR00899">
    <property type="entry name" value="GPCRSTE3"/>
</dbReference>
<dbReference type="InterPro" id="IPR001499">
    <property type="entry name" value="GPCR_STE3"/>
</dbReference>
<accession>A0A1Y2AIP4</accession>
<dbReference type="InterPro" id="IPR001546">
    <property type="entry name" value="GPCR_Pheromne_A_rcpt"/>
</dbReference>
<evidence type="ECO:0000313" key="12">
    <source>
        <dbReference type="Proteomes" id="UP000193986"/>
    </source>
</evidence>
<evidence type="ECO:0000256" key="1">
    <source>
        <dbReference type="ARBA" id="ARBA00004141"/>
    </source>
</evidence>
<dbReference type="Proteomes" id="UP000193986">
    <property type="component" value="Unassembled WGS sequence"/>
</dbReference>
<dbReference type="EMBL" id="MCFC01000093">
    <property type="protein sequence ID" value="ORY22441.1"/>
    <property type="molecule type" value="Genomic_DNA"/>
</dbReference>
<dbReference type="GO" id="GO:0000750">
    <property type="term" value="P:pheromone-dependent signal transduction involved in conjugation with cellular fusion"/>
    <property type="evidence" value="ECO:0007669"/>
    <property type="project" value="TreeGrafter"/>
</dbReference>
<evidence type="ECO:0000256" key="10">
    <source>
        <dbReference type="SAM" id="Phobius"/>
    </source>
</evidence>
<keyword evidence="12" id="KW-1185">Reference proteome</keyword>
<keyword evidence="6" id="KW-0297">G-protein coupled receptor</keyword>
<evidence type="ECO:0000256" key="9">
    <source>
        <dbReference type="ARBA" id="ARBA00023224"/>
    </source>
</evidence>
<sequence>MRYPDYAIWSFIAFFAVLLPSPWHWRMANIATICLISWVALANLITFADVFIWAENYGDHSPIWCDISSRLLQILNYAIPACSLSQMMRLESVASARRSVISATARTRRMYWEAALCVGFPLLMMAVLSTIEGHRYDIVENIGCRQPQYLSWLTLLLNNAIPMSISILACIYGCLAIRWFLVRRLQFRALLASADSGLNISRYFRLIALAFVEVLVLLASNIAYLVLTLKGDDIRPNVGTSWATVHSNYDLISQYTEASSSVDAYSLNALYIYMTALYSLTFFIFFGMGEEAIAEYAKI</sequence>
<comment type="caution">
    <text evidence="11">The sequence shown here is derived from an EMBL/GenBank/DDBJ whole genome shotgun (WGS) entry which is preliminary data.</text>
</comment>
<feature type="transmembrane region" description="Helical" evidence="10">
    <location>
        <begin position="6"/>
        <end position="23"/>
    </location>
</feature>
<evidence type="ECO:0000256" key="6">
    <source>
        <dbReference type="ARBA" id="ARBA00023040"/>
    </source>
</evidence>
<dbReference type="InParanoid" id="A0A1Y2AIP4"/>
<evidence type="ECO:0000256" key="4">
    <source>
        <dbReference type="ARBA" id="ARBA00022692"/>
    </source>
</evidence>
<dbReference type="CDD" id="cd14966">
    <property type="entry name" value="7tmD_STE3"/>
    <property type="match status" value="1"/>
</dbReference>
<name>A0A1Y2AIP4_9TREE</name>
<gene>
    <name evidence="11" type="ORF">BCR39DRAFT_456634</name>
</gene>
<dbReference type="FunCoup" id="A0A1Y2AIP4">
    <property type="interactions" value="87"/>
</dbReference>
<feature type="non-terminal residue" evidence="11">
    <location>
        <position position="299"/>
    </location>
</feature>
<keyword evidence="8" id="KW-0675">Receptor</keyword>
<keyword evidence="7 10" id="KW-0472">Membrane</keyword>
<organism evidence="11 12">
    <name type="scientific">Naematelia encephala</name>
    <dbReference type="NCBI Taxonomy" id="71784"/>
    <lineage>
        <taxon>Eukaryota</taxon>
        <taxon>Fungi</taxon>
        <taxon>Dikarya</taxon>
        <taxon>Basidiomycota</taxon>
        <taxon>Agaricomycotina</taxon>
        <taxon>Tremellomycetes</taxon>
        <taxon>Tremellales</taxon>
        <taxon>Naemateliaceae</taxon>
        <taxon>Naematelia</taxon>
    </lineage>
</organism>
<dbReference type="PANTHER" id="PTHR28097">
    <property type="entry name" value="PHEROMONE A FACTOR RECEPTOR"/>
    <property type="match status" value="1"/>
</dbReference>
<feature type="transmembrane region" description="Helical" evidence="10">
    <location>
        <begin position="203"/>
        <end position="227"/>
    </location>
</feature>
<evidence type="ECO:0000256" key="5">
    <source>
        <dbReference type="ARBA" id="ARBA00022989"/>
    </source>
</evidence>
<comment type="subcellular location">
    <subcellularLocation>
        <location evidence="1">Membrane</location>
        <topology evidence="1">Multi-pass membrane protein</topology>
    </subcellularLocation>
</comment>
<comment type="similarity">
    <text evidence="2">Belongs to the G-protein coupled receptor 4 family.</text>
</comment>
<feature type="transmembrane region" description="Helical" evidence="10">
    <location>
        <begin position="111"/>
        <end position="131"/>
    </location>
</feature>
<evidence type="ECO:0000256" key="7">
    <source>
        <dbReference type="ARBA" id="ARBA00023136"/>
    </source>
</evidence>
<keyword evidence="3" id="KW-0589">Pheromone response</keyword>
<feature type="transmembrane region" description="Helical" evidence="10">
    <location>
        <begin position="270"/>
        <end position="289"/>
    </location>
</feature>
<dbReference type="PANTHER" id="PTHR28097:SF1">
    <property type="entry name" value="PHEROMONE A FACTOR RECEPTOR"/>
    <property type="match status" value="1"/>
</dbReference>
<protein>
    <submittedName>
        <fullName evidence="11">GPCR fungal pheromone mating factor</fullName>
    </submittedName>
</protein>
<keyword evidence="5 10" id="KW-1133">Transmembrane helix</keyword>
<dbReference type="Pfam" id="PF02076">
    <property type="entry name" value="STE3"/>
    <property type="match status" value="1"/>
</dbReference>
<dbReference type="GO" id="GO:0004933">
    <property type="term" value="F:mating-type a-factor pheromone receptor activity"/>
    <property type="evidence" value="ECO:0007669"/>
    <property type="project" value="InterPro"/>
</dbReference>
<feature type="transmembrane region" description="Helical" evidence="10">
    <location>
        <begin position="30"/>
        <end position="54"/>
    </location>
</feature>
<evidence type="ECO:0000256" key="2">
    <source>
        <dbReference type="ARBA" id="ARBA00011085"/>
    </source>
</evidence>